<evidence type="ECO:0000259" key="9">
    <source>
        <dbReference type="PROSITE" id="PS51338"/>
    </source>
</evidence>
<evidence type="ECO:0000256" key="5">
    <source>
        <dbReference type="ARBA" id="ARBA00023203"/>
    </source>
</evidence>
<feature type="region of interest" description="Disordered" evidence="7">
    <location>
        <begin position="668"/>
        <end position="721"/>
    </location>
</feature>
<comment type="similarity">
    <text evidence="6">Belongs to the MTSS family.</text>
</comment>
<feature type="region of interest" description="Disordered" evidence="7">
    <location>
        <begin position="537"/>
        <end position="572"/>
    </location>
</feature>
<comment type="subcellular location">
    <subcellularLocation>
        <location evidence="1">Cytoplasm</location>
    </subcellularLocation>
</comment>
<dbReference type="GO" id="GO:0009898">
    <property type="term" value="C:cytoplasmic side of plasma membrane"/>
    <property type="evidence" value="ECO:0007669"/>
    <property type="project" value="TreeGrafter"/>
</dbReference>
<dbReference type="RefSeq" id="XP_042584097.1">
    <property type="nucleotide sequence ID" value="XM_042728163.1"/>
</dbReference>
<feature type="compositionally biased region" description="Polar residues" evidence="7">
    <location>
        <begin position="340"/>
        <end position="350"/>
    </location>
</feature>
<keyword evidence="5" id="KW-0009">Actin-binding</keyword>
<dbReference type="CDD" id="cd07643">
    <property type="entry name" value="I-BAR_IMD_MIM"/>
    <property type="match status" value="1"/>
</dbReference>
<evidence type="ECO:0000313" key="10">
    <source>
        <dbReference type="RefSeq" id="XP_042584097.1"/>
    </source>
</evidence>
<accession>A0A9Q9WIM2</accession>
<evidence type="ECO:0000256" key="7">
    <source>
        <dbReference type="SAM" id="MobiDB-lite"/>
    </source>
</evidence>
<dbReference type="GO" id="GO:0007009">
    <property type="term" value="P:plasma membrane organization"/>
    <property type="evidence" value="ECO:0007669"/>
    <property type="project" value="InterPro"/>
</dbReference>
<dbReference type="PROSITE" id="PS51338">
    <property type="entry name" value="IMD"/>
    <property type="match status" value="1"/>
</dbReference>
<dbReference type="Pfam" id="PF08397">
    <property type="entry name" value="IMD"/>
    <property type="match status" value="1"/>
</dbReference>
<feature type="compositionally biased region" description="Basic residues" evidence="7">
    <location>
        <begin position="700"/>
        <end position="709"/>
    </location>
</feature>
<dbReference type="InterPro" id="IPR003124">
    <property type="entry name" value="WH2_dom"/>
</dbReference>
<organism evidence="10">
    <name type="scientific">Cyprinus carpio</name>
    <name type="common">Common carp</name>
    <dbReference type="NCBI Taxonomy" id="7962"/>
    <lineage>
        <taxon>Eukaryota</taxon>
        <taxon>Metazoa</taxon>
        <taxon>Chordata</taxon>
        <taxon>Craniata</taxon>
        <taxon>Vertebrata</taxon>
        <taxon>Euteleostomi</taxon>
        <taxon>Actinopterygii</taxon>
        <taxon>Neopterygii</taxon>
        <taxon>Teleostei</taxon>
        <taxon>Ostariophysi</taxon>
        <taxon>Cypriniformes</taxon>
        <taxon>Cyprinidae</taxon>
        <taxon>Cyprininae</taxon>
        <taxon>Cyprinus</taxon>
    </lineage>
</organism>
<feature type="compositionally biased region" description="Polar residues" evidence="7">
    <location>
        <begin position="452"/>
        <end position="464"/>
    </location>
</feature>
<feature type="compositionally biased region" description="Low complexity" evidence="7">
    <location>
        <begin position="438"/>
        <end position="451"/>
    </location>
</feature>
<protein>
    <submittedName>
        <fullName evidence="10">Protein MTSS 2 isoform X6</fullName>
    </submittedName>
</protein>
<dbReference type="CTD" id="564555"/>
<feature type="domain" description="IMD" evidence="9">
    <location>
        <begin position="4"/>
        <end position="254"/>
    </location>
</feature>
<keyword evidence="2" id="KW-0963">Cytoplasm</keyword>
<dbReference type="GO" id="GO:0003779">
    <property type="term" value="F:actin binding"/>
    <property type="evidence" value="ECO:0007669"/>
    <property type="project" value="UniProtKB-KW"/>
</dbReference>
<evidence type="ECO:0000256" key="2">
    <source>
        <dbReference type="ARBA" id="ARBA00022490"/>
    </source>
</evidence>
<feature type="region of interest" description="Disordered" evidence="7">
    <location>
        <begin position="142"/>
        <end position="163"/>
    </location>
</feature>
<proteinExistence type="inferred from homology"/>
<sequence>MDNINVESVEKECGALGGLFQAIVNDMKCSYPVWEDFSAKATKLHSQLRTTVLAAVAFLDAFQKVADMATNTRGATRDIGSALTRMCMRHRSIETKLRHFTNALMESLITPLQDRIEDWKKTANQLDKDHAKEYKRSRHEIKKKSSDTMKLQKKARKGRGDLQPQLDSAMQDVNDMYLLMEETEKQAVRRALVEERGRFCTFISFLQPVVNGEIAMLGEITHLQAIIDDLTVLTSDPHKLPPASEQVIKDLKGSDYSWSYQTPPSSPSSSGSRKSSMCSLAQPLSTAAHRLSSVSSHDSGFISQDANVYSKPPSPMPSDITSQKSSSSASSEASETCQSVSECSSPTTDWSKVGPSEQPLASTLQRRKEPLDRLREAETSPQSQGYSGMHSEDPQRPRMNPATTAAKPGEEVSPAASDLAMVLTRGLSMEQQKSSRDSLQYSSGYSTQTTTPSCSEDTIPSQGSDYDGYSVNGDTEADGQAEFDKSSTIPRHSNIAQNYRRMIQTKRPASTAGLPSGVGALGGPPGGGGGIPGTATIRRTPSTKPGVRRTLSNAGPIPIRPPIVPVKTPTVPDSPGGYTGPPARVGSEECVFYVPDDPSPGALEYVKASPKRLSLPNTAWGSGGVGGLEMSVYGQPGEEDHLLAANRHSLVEKIGELVASAQALGEGQFPFPLLPNQPPPGPESQPDPEVPQEGEDMLRSIRRGVRLRKTVSNDRSAPRIL</sequence>
<feature type="compositionally biased region" description="Pro residues" evidence="7">
    <location>
        <begin position="672"/>
        <end position="689"/>
    </location>
</feature>
<dbReference type="PANTHER" id="PTHR15708">
    <property type="entry name" value="ACTIN BUNDLING/MISSING IN METASTASIS-RELATED"/>
    <property type="match status" value="1"/>
</dbReference>
<dbReference type="Proteomes" id="UP001155660">
    <property type="component" value="Chromosome B7"/>
</dbReference>
<dbReference type="CDD" id="cd22060">
    <property type="entry name" value="WH2_MTSS1"/>
    <property type="match status" value="1"/>
</dbReference>
<evidence type="ECO:0000256" key="4">
    <source>
        <dbReference type="ARBA" id="ARBA00023054"/>
    </source>
</evidence>
<gene>
    <name evidence="10" type="primary">mtss1lb</name>
</gene>
<dbReference type="InterPro" id="IPR030127">
    <property type="entry name" value="MTSS1/MTSS2"/>
</dbReference>
<feature type="compositionally biased region" description="Low complexity" evidence="7">
    <location>
        <begin position="321"/>
        <end position="339"/>
    </location>
</feature>
<feature type="domain" description="WH2" evidence="8">
    <location>
        <begin position="693"/>
        <end position="710"/>
    </location>
</feature>
<keyword evidence="3" id="KW-0597">Phosphoprotein</keyword>
<dbReference type="SMR" id="A0A9Q9WIM2"/>
<feature type="region of interest" description="Disordered" evidence="7">
    <location>
        <begin position="258"/>
        <end position="278"/>
    </location>
</feature>
<evidence type="ECO:0000256" key="1">
    <source>
        <dbReference type="ARBA" id="ARBA00004496"/>
    </source>
</evidence>
<evidence type="ECO:0000259" key="8">
    <source>
        <dbReference type="PROSITE" id="PS51082"/>
    </source>
</evidence>
<dbReference type="AlphaFoldDB" id="A0A9Q9WIM2"/>
<dbReference type="GO" id="GO:0015629">
    <property type="term" value="C:actin cytoskeleton"/>
    <property type="evidence" value="ECO:0007669"/>
    <property type="project" value="TreeGrafter"/>
</dbReference>
<dbReference type="FunFam" id="1.20.1270.60:FF:000010">
    <property type="entry name" value="Metastasis suppressor 1, isoform CRA_e"/>
    <property type="match status" value="1"/>
</dbReference>
<keyword evidence="4" id="KW-0175">Coiled coil</keyword>
<dbReference type="PROSITE" id="PS51082">
    <property type="entry name" value="WH2"/>
    <property type="match status" value="1"/>
</dbReference>
<evidence type="ECO:0000256" key="6">
    <source>
        <dbReference type="ARBA" id="ARBA00061293"/>
    </source>
</evidence>
<dbReference type="GO" id="GO:0005543">
    <property type="term" value="F:phospholipid binding"/>
    <property type="evidence" value="ECO:0007669"/>
    <property type="project" value="TreeGrafter"/>
</dbReference>
<dbReference type="GO" id="GO:0030031">
    <property type="term" value="P:cell projection assembly"/>
    <property type="evidence" value="ECO:0007669"/>
    <property type="project" value="TreeGrafter"/>
</dbReference>
<dbReference type="GeneID" id="109104472"/>
<reference evidence="10" key="1">
    <citation type="submission" date="2025-08" db="UniProtKB">
        <authorList>
            <consortium name="RefSeq"/>
        </authorList>
    </citation>
    <scope>IDENTIFICATION</scope>
    <source>
        <tissue evidence="10">Muscle</tissue>
    </source>
</reference>
<dbReference type="InterPro" id="IPR013606">
    <property type="entry name" value="I-BAR_dom"/>
</dbReference>
<feature type="region of interest" description="Disordered" evidence="7">
    <location>
        <begin position="304"/>
        <end position="496"/>
    </location>
</feature>
<name>A0A9Q9WIM2_CYPCA</name>
<feature type="compositionally biased region" description="Basic and acidic residues" evidence="7">
    <location>
        <begin position="366"/>
        <end position="378"/>
    </location>
</feature>
<feature type="compositionally biased region" description="Polar residues" evidence="7">
    <location>
        <begin position="486"/>
        <end position="496"/>
    </location>
</feature>
<evidence type="ECO:0000256" key="3">
    <source>
        <dbReference type="ARBA" id="ARBA00022553"/>
    </source>
</evidence>
<dbReference type="GO" id="GO:0005737">
    <property type="term" value="C:cytoplasm"/>
    <property type="evidence" value="ECO:0007669"/>
    <property type="project" value="UniProtKB-SubCell"/>
</dbReference>
<dbReference type="PANTHER" id="PTHR15708:SF8">
    <property type="entry name" value="PROTEIN MTSS 2"/>
    <property type="match status" value="1"/>
</dbReference>
<dbReference type="Pfam" id="PF02205">
    <property type="entry name" value="WH2"/>
    <property type="match status" value="1"/>
</dbReference>